<dbReference type="GO" id="GO:1990904">
    <property type="term" value="C:ribonucleoprotein complex"/>
    <property type="evidence" value="ECO:0007669"/>
    <property type="project" value="UniProtKB-KW"/>
</dbReference>
<dbReference type="InterPro" id="IPR003256">
    <property type="entry name" value="Ribosomal_uL24"/>
</dbReference>
<dbReference type="Pfam" id="PF17136">
    <property type="entry name" value="ribosomal_L24"/>
    <property type="match status" value="1"/>
</dbReference>
<evidence type="ECO:0000256" key="1">
    <source>
        <dbReference type="ARBA" id="ARBA00010618"/>
    </source>
</evidence>
<dbReference type="GeneID" id="93875988"/>
<dbReference type="InterPro" id="IPR005825">
    <property type="entry name" value="Ribosomal_uL24_CS"/>
</dbReference>
<dbReference type="GO" id="GO:0019843">
    <property type="term" value="F:rRNA binding"/>
    <property type="evidence" value="ECO:0007669"/>
    <property type="project" value="UniProtKB-UniRule"/>
</dbReference>
<sequence length="103" mass="11572">MGKTVKIRKDDMVLVIAGKDRGKRGAVLRVLRDVDRVLVQGLNMRKKTIRRKSAQDEGGIMEVEAPIHISNVMIMGKKGPTRVGYRMENGKKVRVCRKTGEVL</sequence>
<dbReference type="AlphaFoldDB" id="A0AAU8Q7G0"/>
<dbReference type="SMART" id="SM00739">
    <property type="entry name" value="KOW"/>
    <property type="match status" value="1"/>
</dbReference>
<name>A0AAU8Q7G0_TREPG</name>
<dbReference type="InterPro" id="IPR014722">
    <property type="entry name" value="Rib_uL2_dom2"/>
</dbReference>
<dbReference type="InterPro" id="IPR005824">
    <property type="entry name" value="KOW"/>
</dbReference>
<dbReference type="SUPFAM" id="SSF50104">
    <property type="entry name" value="Translation proteins SH3-like domain"/>
    <property type="match status" value="1"/>
</dbReference>
<dbReference type="EMBL" id="CP002376">
    <property type="protein sequence ID" value="AEZ59458.1"/>
    <property type="molecule type" value="Genomic_DNA"/>
</dbReference>
<keyword evidence="3 5" id="KW-0687">Ribonucleoprotein</keyword>
<dbReference type="SMR" id="A0AAU8Q7G0"/>
<dbReference type="KEGG" id="tpg:TPEGAU_0200"/>
<feature type="domain" description="KOW" evidence="7">
    <location>
        <begin position="6"/>
        <end position="33"/>
    </location>
</feature>
<comment type="function">
    <text evidence="5">One of the proteins that surrounds the polypeptide exit tunnel on the outside of the subunit.</text>
</comment>
<comment type="function">
    <text evidence="5">One of two assembly initiator proteins, it binds directly to the 5'-end of the 23S rRNA, where it nucleates assembly of the 50S subunit.</text>
</comment>
<evidence type="ECO:0000256" key="2">
    <source>
        <dbReference type="ARBA" id="ARBA00022980"/>
    </source>
</evidence>
<evidence type="ECO:0000256" key="5">
    <source>
        <dbReference type="HAMAP-Rule" id="MF_01326"/>
    </source>
</evidence>
<evidence type="ECO:0000256" key="4">
    <source>
        <dbReference type="ARBA" id="ARBA00035206"/>
    </source>
</evidence>
<dbReference type="InterPro" id="IPR008991">
    <property type="entry name" value="Translation_prot_SH3-like_sf"/>
</dbReference>
<dbReference type="GO" id="GO:0003735">
    <property type="term" value="F:structural constituent of ribosome"/>
    <property type="evidence" value="ECO:0007669"/>
    <property type="project" value="InterPro"/>
</dbReference>
<dbReference type="GO" id="GO:0005840">
    <property type="term" value="C:ribosome"/>
    <property type="evidence" value="ECO:0007669"/>
    <property type="project" value="UniProtKB-KW"/>
</dbReference>
<protein>
    <recommendedName>
        <fullName evidence="4 5">Large ribosomal subunit protein uL24</fullName>
    </recommendedName>
</protein>
<evidence type="ECO:0000256" key="6">
    <source>
        <dbReference type="RuleBase" id="RU003477"/>
    </source>
</evidence>
<reference evidence="9" key="1">
    <citation type="journal article" date="2012" name="PLoS Negl. Trop. Dis.">
        <title>Whole genome sequences of three Treponema pallidum ssp. pertenue strains: yaws and syphilis treponemes differ in less than 0.2% of the genome sequence.</title>
        <authorList>
            <person name="Cejkova D."/>
            <person name="Zobanikova M."/>
            <person name="Chen L."/>
            <person name="Pospisilova P."/>
            <person name="Strouhal M."/>
            <person name="Qin X."/>
            <person name="Mikalova L."/>
            <person name="Norris S.J."/>
            <person name="Muzny D.M."/>
            <person name="Gibbs R.A."/>
            <person name="Fulton L.L."/>
            <person name="Sodergren E."/>
            <person name="Weinstock G.M."/>
            <person name="Smajs D."/>
        </authorList>
    </citation>
    <scope>NUCLEOTIDE SEQUENCE [LARGE SCALE GENOMIC DNA]</scope>
    <source>
        <strain evidence="9">Gauthier</strain>
    </source>
</reference>
<dbReference type="CDD" id="cd06089">
    <property type="entry name" value="KOW_RPL26"/>
    <property type="match status" value="1"/>
</dbReference>
<evidence type="ECO:0000313" key="8">
    <source>
        <dbReference type="EMBL" id="AEZ59458.1"/>
    </source>
</evidence>
<proteinExistence type="inferred from homology"/>
<keyword evidence="5" id="KW-0694">RNA-binding</keyword>
<comment type="similarity">
    <text evidence="1 5 6">Belongs to the universal ribosomal protein uL24 family.</text>
</comment>
<comment type="subunit">
    <text evidence="5">Part of the 50S ribosomal subunit.</text>
</comment>
<dbReference type="Pfam" id="PF00467">
    <property type="entry name" value="KOW"/>
    <property type="match status" value="1"/>
</dbReference>
<dbReference type="Gene3D" id="2.30.30.30">
    <property type="match status" value="1"/>
</dbReference>
<evidence type="ECO:0000259" key="7">
    <source>
        <dbReference type="SMART" id="SM00739"/>
    </source>
</evidence>
<evidence type="ECO:0000313" key="9">
    <source>
        <dbReference type="Proteomes" id="UP000008192"/>
    </source>
</evidence>
<dbReference type="GO" id="GO:0006412">
    <property type="term" value="P:translation"/>
    <property type="evidence" value="ECO:0007669"/>
    <property type="project" value="UniProtKB-UniRule"/>
</dbReference>
<keyword evidence="2 5" id="KW-0689">Ribosomal protein</keyword>
<dbReference type="Proteomes" id="UP000008192">
    <property type="component" value="Chromosome"/>
</dbReference>
<gene>
    <name evidence="5 8" type="primary">rplX</name>
    <name evidence="8" type="ordered locus">TPEGAU_0200</name>
</gene>
<accession>A0AAU8Q7G0</accession>
<dbReference type="NCBIfam" id="TIGR01079">
    <property type="entry name" value="rplX_bact"/>
    <property type="match status" value="1"/>
</dbReference>
<dbReference type="HAMAP" id="MF_01326_B">
    <property type="entry name" value="Ribosomal_uL24_B"/>
    <property type="match status" value="1"/>
</dbReference>
<dbReference type="RefSeq" id="WP_010881647.1">
    <property type="nucleotide sequence ID" value="NC_016843.1"/>
</dbReference>
<dbReference type="InterPro" id="IPR041988">
    <property type="entry name" value="Ribosomal_uL24_KOW"/>
</dbReference>
<dbReference type="InterPro" id="IPR057264">
    <property type="entry name" value="Ribosomal_uL24_C"/>
</dbReference>
<keyword evidence="5" id="KW-0699">rRNA-binding</keyword>
<evidence type="ECO:0000256" key="3">
    <source>
        <dbReference type="ARBA" id="ARBA00023274"/>
    </source>
</evidence>
<organism evidence="8 9">
    <name type="scientific">Treponema pallidum subsp. pertenue (strain Gauthier)</name>
    <dbReference type="NCBI Taxonomy" id="491080"/>
    <lineage>
        <taxon>Bacteria</taxon>
        <taxon>Pseudomonadati</taxon>
        <taxon>Spirochaetota</taxon>
        <taxon>Spirochaetia</taxon>
        <taxon>Spirochaetales</taxon>
        <taxon>Treponemataceae</taxon>
        <taxon>Treponema</taxon>
    </lineage>
</organism>
<dbReference type="PROSITE" id="PS01108">
    <property type="entry name" value="RIBOSOMAL_L24"/>
    <property type="match status" value="1"/>
</dbReference>
<dbReference type="PANTHER" id="PTHR12903">
    <property type="entry name" value="MITOCHONDRIAL RIBOSOMAL PROTEIN L24"/>
    <property type="match status" value="1"/>
</dbReference>